<gene>
    <name evidence="2" type="ORF">Z519_05637</name>
</gene>
<evidence type="ECO:0008006" key="4">
    <source>
        <dbReference type="Google" id="ProtNLM"/>
    </source>
</evidence>
<dbReference type="Proteomes" id="UP000053789">
    <property type="component" value="Unassembled WGS sequence"/>
</dbReference>
<dbReference type="HOGENOM" id="CLU_055472_0_0_1"/>
<dbReference type="RefSeq" id="XP_016620990.1">
    <property type="nucleotide sequence ID" value="XM_016763377.1"/>
</dbReference>
<evidence type="ECO:0000256" key="1">
    <source>
        <dbReference type="SAM" id="MobiDB-lite"/>
    </source>
</evidence>
<feature type="compositionally biased region" description="Basic and acidic residues" evidence="1">
    <location>
        <begin position="259"/>
        <end position="277"/>
    </location>
</feature>
<dbReference type="OrthoDB" id="3366546at2759"/>
<name>A0A0D2EWR9_CLAB1</name>
<dbReference type="VEuPathDB" id="FungiDB:Z519_05637"/>
<dbReference type="EMBL" id="KN846986">
    <property type="protein sequence ID" value="KIW94321.1"/>
    <property type="molecule type" value="Genomic_DNA"/>
</dbReference>
<reference evidence="2" key="1">
    <citation type="submission" date="2015-01" db="EMBL/GenBank/DDBJ databases">
        <title>The Genome Sequence of Cladophialophora bantiana CBS 173.52.</title>
        <authorList>
            <consortium name="The Broad Institute Genomics Platform"/>
            <person name="Cuomo C."/>
            <person name="de Hoog S."/>
            <person name="Gorbushina A."/>
            <person name="Stielow B."/>
            <person name="Teixiera M."/>
            <person name="Abouelleil A."/>
            <person name="Chapman S.B."/>
            <person name="Priest M."/>
            <person name="Young S.K."/>
            <person name="Wortman J."/>
            <person name="Nusbaum C."/>
            <person name="Birren B."/>
        </authorList>
    </citation>
    <scope>NUCLEOTIDE SEQUENCE [LARGE SCALE GENOMIC DNA]</scope>
    <source>
        <strain evidence="2">CBS 173.52</strain>
    </source>
</reference>
<feature type="region of interest" description="Disordered" evidence="1">
    <location>
        <begin position="174"/>
        <end position="313"/>
    </location>
</feature>
<proteinExistence type="predicted"/>
<evidence type="ECO:0000313" key="3">
    <source>
        <dbReference type="Proteomes" id="UP000053789"/>
    </source>
</evidence>
<evidence type="ECO:0000313" key="2">
    <source>
        <dbReference type="EMBL" id="KIW94321.1"/>
    </source>
</evidence>
<protein>
    <recommendedName>
        <fullName evidence="4">G-patch domain-containing protein</fullName>
    </recommendedName>
</protein>
<feature type="region of interest" description="Disordered" evidence="1">
    <location>
        <begin position="139"/>
        <end position="162"/>
    </location>
</feature>
<keyword evidence="3" id="KW-1185">Reference proteome</keyword>
<feature type="compositionally biased region" description="Acidic residues" evidence="1">
    <location>
        <begin position="224"/>
        <end position="236"/>
    </location>
</feature>
<organism evidence="2 3">
    <name type="scientific">Cladophialophora bantiana (strain ATCC 10958 / CBS 173.52 / CDC B-1940 / NIH 8579)</name>
    <name type="common">Xylohypha bantiana</name>
    <dbReference type="NCBI Taxonomy" id="1442370"/>
    <lineage>
        <taxon>Eukaryota</taxon>
        <taxon>Fungi</taxon>
        <taxon>Dikarya</taxon>
        <taxon>Ascomycota</taxon>
        <taxon>Pezizomycotina</taxon>
        <taxon>Eurotiomycetes</taxon>
        <taxon>Chaetothyriomycetidae</taxon>
        <taxon>Chaetothyriales</taxon>
        <taxon>Herpotrichiellaceae</taxon>
        <taxon>Cladophialophora</taxon>
    </lineage>
</organism>
<sequence length="313" mass="34761">MDAHAHLLSLGWAGPGHSLDSRPYKQKGHRGLAYDPAKVGNNGVGLVKPLLISQRKGRFGVGKKAHEPQAGNQWWLKGFESALGNVGKSESERSSGTATPVAHDYAAGKHGGLYSFFVKGQEMEGTIGKVDDIKRAAKKRKSDAIDEGEGDTTGSTISKKREAAAEFEEVGAYFALRDKDEKRRQRSQKQNPVAEFEQVGEYLQARLEKRSKKKRKPQVGPEAAELDTPVEVDNGEEATPKPVETKEERRERRRRRGKEKMEQERNALADRGNRRQPDLPNDSVVEDHAAKGDRREGKRRKSGKTTTKTTKEG</sequence>
<accession>A0A0D2EWR9</accession>
<dbReference type="AlphaFoldDB" id="A0A0D2EWR9"/>
<feature type="compositionally biased region" description="Basic and acidic residues" evidence="1">
    <location>
        <begin position="285"/>
        <end position="296"/>
    </location>
</feature>
<feature type="compositionally biased region" description="Low complexity" evidence="1">
    <location>
        <begin position="304"/>
        <end position="313"/>
    </location>
</feature>
<dbReference type="GeneID" id="27698565"/>